<reference evidence="1 2" key="1">
    <citation type="submission" date="2020-02" db="EMBL/GenBank/DDBJ databases">
        <authorList>
            <person name="Ferguson B K."/>
        </authorList>
    </citation>
    <scope>NUCLEOTIDE SEQUENCE [LARGE SCALE GENOMIC DNA]</scope>
</reference>
<dbReference type="AlphaFoldDB" id="A0A6H5HEB3"/>
<dbReference type="EMBL" id="CADCXU010028198">
    <property type="protein sequence ID" value="CAB0014686.1"/>
    <property type="molecule type" value="Genomic_DNA"/>
</dbReference>
<evidence type="ECO:0000313" key="1">
    <source>
        <dbReference type="EMBL" id="CAB0014686.1"/>
    </source>
</evidence>
<sequence>ILISMEFKDPMNGCRVRKAVAVHRTREERVLRLFGPMPSNAPARSLHSCDNNNIIQSQISEQISPSM</sequence>
<gene>
    <name evidence="1" type="ORF">NTEN_LOCUS19098</name>
</gene>
<name>A0A6H5HEB3_9HEMI</name>
<feature type="non-terminal residue" evidence="1">
    <location>
        <position position="1"/>
    </location>
</feature>
<keyword evidence="2" id="KW-1185">Reference proteome</keyword>
<protein>
    <submittedName>
        <fullName evidence="1">Uncharacterized protein</fullName>
    </submittedName>
</protein>
<accession>A0A6H5HEB3</accession>
<dbReference type="Proteomes" id="UP000479000">
    <property type="component" value="Unassembled WGS sequence"/>
</dbReference>
<proteinExistence type="predicted"/>
<organism evidence="1 2">
    <name type="scientific">Nesidiocoris tenuis</name>
    <dbReference type="NCBI Taxonomy" id="355587"/>
    <lineage>
        <taxon>Eukaryota</taxon>
        <taxon>Metazoa</taxon>
        <taxon>Ecdysozoa</taxon>
        <taxon>Arthropoda</taxon>
        <taxon>Hexapoda</taxon>
        <taxon>Insecta</taxon>
        <taxon>Pterygota</taxon>
        <taxon>Neoptera</taxon>
        <taxon>Paraneoptera</taxon>
        <taxon>Hemiptera</taxon>
        <taxon>Heteroptera</taxon>
        <taxon>Panheteroptera</taxon>
        <taxon>Cimicomorpha</taxon>
        <taxon>Miridae</taxon>
        <taxon>Dicyphina</taxon>
        <taxon>Nesidiocoris</taxon>
    </lineage>
</organism>
<evidence type="ECO:0000313" key="2">
    <source>
        <dbReference type="Proteomes" id="UP000479000"/>
    </source>
</evidence>